<dbReference type="InterPro" id="IPR016174">
    <property type="entry name" value="Di-haem_cyt_TM"/>
</dbReference>
<evidence type="ECO:0000256" key="5">
    <source>
        <dbReference type="ARBA" id="ARBA00023136"/>
    </source>
</evidence>
<dbReference type="GO" id="GO:0005886">
    <property type="term" value="C:plasma membrane"/>
    <property type="evidence" value="ECO:0007669"/>
    <property type="project" value="UniProtKB-SubCell"/>
</dbReference>
<sequence length="224" mass="24823">MNTTNQKIKVWDLPTRLFHWSLVLCFAVSWGSVELFDDAMQIHFYAGYTLLTLLIFRVLWGFVGGSTARFSHFWSGVHATKAYARTLLKPRPNDNIGHNPVGGWAVIIMLTLLAAQMITGLFSNNDLLDSGPLAHYISGDLSDTISGIHGTIFNFLITIVGLHIAAVFFYRFYKHSNLIIAMITGYKTLPNTLNTSGLYFVSNFRAILVLAIAAACVAALVIYS</sequence>
<dbReference type="SUPFAM" id="SSF81342">
    <property type="entry name" value="Transmembrane di-heme cytochromes"/>
    <property type="match status" value="1"/>
</dbReference>
<reference evidence="9" key="1">
    <citation type="submission" date="2019-11" db="EMBL/GenBank/DDBJ databases">
        <title>Isolation and characterization of a novel species in the genus Sulfuriferula.</title>
        <authorList>
            <person name="Mochizuki J."/>
            <person name="Kojima H."/>
            <person name="Fukui M."/>
        </authorList>
    </citation>
    <scope>NUCLEOTIDE SEQUENCE [LARGE SCALE GENOMIC DNA]</scope>
    <source>
        <strain evidence="9">SGTM</strain>
    </source>
</reference>
<dbReference type="RefSeq" id="WP_162085456.1">
    <property type="nucleotide sequence ID" value="NZ_AP021881.1"/>
</dbReference>
<keyword evidence="3 6" id="KW-0812">Transmembrane</keyword>
<dbReference type="InterPro" id="IPR051542">
    <property type="entry name" value="Hydrogenase_cytochrome"/>
</dbReference>
<evidence type="ECO:0000256" key="6">
    <source>
        <dbReference type="SAM" id="Phobius"/>
    </source>
</evidence>
<feature type="domain" description="Cytochrome b561 bacterial/Ni-hydrogenase" evidence="7">
    <location>
        <begin position="10"/>
        <end position="185"/>
    </location>
</feature>
<feature type="transmembrane region" description="Helical" evidence="6">
    <location>
        <begin position="17"/>
        <end position="36"/>
    </location>
</feature>
<keyword evidence="2" id="KW-1003">Cell membrane</keyword>
<dbReference type="GO" id="GO:0022904">
    <property type="term" value="P:respiratory electron transport chain"/>
    <property type="evidence" value="ECO:0007669"/>
    <property type="project" value="InterPro"/>
</dbReference>
<organism evidence="8 9">
    <name type="scientific">Sulfuriferula nivalis</name>
    <dbReference type="NCBI Taxonomy" id="2675298"/>
    <lineage>
        <taxon>Bacteria</taxon>
        <taxon>Pseudomonadati</taxon>
        <taxon>Pseudomonadota</taxon>
        <taxon>Betaproteobacteria</taxon>
        <taxon>Nitrosomonadales</taxon>
        <taxon>Sulfuricellaceae</taxon>
        <taxon>Sulfuriferula</taxon>
    </lineage>
</organism>
<dbReference type="KEGG" id="sniv:SFSGTM_24330"/>
<dbReference type="AlphaFoldDB" id="A0A809RJQ9"/>
<evidence type="ECO:0000313" key="9">
    <source>
        <dbReference type="Proteomes" id="UP000463939"/>
    </source>
</evidence>
<dbReference type="Gene3D" id="1.20.950.20">
    <property type="entry name" value="Transmembrane di-heme cytochromes, Chain C"/>
    <property type="match status" value="1"/>
</dbReference>
<keyword evidence="5 6" id="KW-0472">Membrane</keyword>
<proteinExistence type="predicted"/>
<accession>A0A809RJQ9</accession>
<dbReference type="InterPro" id="IPR011577">
    <property type="entry name" value="Cyt_b561_bac/Ni-Hgenase"/>
</dbReference>
<evidence type="ECO:0000256" key="1">
    <source>
        <dbReference type="ARBA" id="ARBA00004651"/>
    </source>
</evidence>
<feature type="transmembrane region" description="Helical" evidence="6">
    <location>
        <begin position="204"/>
        <end position="223"/>
    </location>
</feature>
<evidence type="ECO:0000256" key="3">
    <source>
        <dbReference type="ARBA" id="ARBA00022692"/>
    </source>
</evidence>
<evidence type="ECO:0000259" key="7">
    <source>
        <dbReference type="Pfam" id="PF01292"/>
    </source>
</evidence>
<feature type="transmembrane region" description="Helical" evidence="6">
    <location>
        <begin position="152"/>
        <end position="173"/>
    </location>
</feature>
<dbReference type="EMBL" id="AP021881">
    <property type="protein sequence ID" value="BBP01725.1"/>
    <property type="molecule type" value="Genomic_DNA"/>
</dbReference>
<gene>
    <name evidence="8" type="ORF">SFSGTM_24330</name>
</gene>
<keyword evidence="4 6" id="KW-1133">Transmembrane helix</keyword>
<dbReference type="Pfam" id="PF01292">
    <property type="entry name" value="Ni_hydr_CYTB"/>
    <property type="match status" value="1"/>
</dbReference>
<keyword evidence="9" id="KW-1185">Reference proteome</keyword>
<name>A0A809RJQ9_9PROT</name>
<evidence type="ECO:0000256" key="4">
    <source>
        <dbReference type="ARBA" id="ARBA00022989"/>
    </source>
</evidence>
<feature type="transmembrane region" description="Helical" evidence="6">
    <location>
        <begin position="42"/>
        <end position="63"/>
    </location>
</feature>
<feature type="transmembrane region" description="Helical" evidence="6">
    <location>
        <begin position="101"/>
        <end position="122"/>
    </location>
</feature>
<comment type="subcellular location">
    <subcellularLocation>
        <location evidence="1">Cell membrane</location>
        <topology evidence="1">Multi-pass membrane protein</topology>
    </subcellularLocation>
</comment>
<dbReference type="GO" id="GO:0020037">
    <property type="term" value="F:heme binding"/>
    <property type="evidence" value="ECO:0007669"/>
    <property type="project" value="TreeGrafter"/>
</dbReference>
<protein>
    <submittedName>
        <fullName evidence="8">Cytochrome b</fullName>
    </submittedName>
</protein>
<dbReference type="Proteomes" id="UP000463939">
    <property type="component" value="Chromosome"/>
</dbReference>
<evidence type="ECO:0000256" key="2">
    <source>
        <dbReference type="ARBA" id="ARBA00022475"/>
    </source>
</evidence>
<dbReference type="PANTHER" id="PTHR30485">
    <property type="entry name" value="NI/FE-HYDROGENASE 1 B-TYPE CYTOCHROME SUBUNIT"/>
    <property type="match status" value="1"/>
</dbReference>
<dbReference type="GO" id="GO:0009055">
    <property type="term" value="F:electron transfer activity"/>
    <property type="evidence" value="ECO:0007669"/>
    <property type="project" value="InterPro"/>
</dbReference>
<dbReference type="PANTHER" id="PTHR30485:SF2">
    <property type="entry name" value="BLL0597 PROTEIN"/>
    <property type="match status" value="1"/>
</dbReference>
<evidence type="ECO:0000313" key="8">
    <source>
        <dbReference type="EMBL" id="BBP01725.1"/>
    </source>
</evidence>